<sequence length="183" mass="20363">MAARKSKAQINLLPQEEFAGTTLGRTLKWAMSTFRIIVIMTEMVVMVAFLSRFWLDARNADLNELIKQKSAVLSASADFEKEFKNTQKKLKIFSSLSRDVGTASTTLGAITSLLPSDIFLLTYSFNSQSAQVKGVAQNEISIAQFIVNLEKSASFEKVTLTNLDTSDDFRFTFTLLITPKKGD</sequence>
<keyword evidence="1" id="KW-0812">Transmembrane</keyword>
<evidence type="ECO:0000313" key="3">
    <source>
        <dbReference type="Proteomes" id="UP000034826"/>
    </source>
</evidence>
<dbReference type="Pfam" id="PF05137">
    <property type="entry name" value="PilN"/>
    <property type="match status" value="1"/>
</dbReference>
<dbReference type="Proteomes" id="UP000034826">
    <property type="component" value="Unassembled WGS sequence"/>
</dbReference>
<evidence type="ECO:0000256" key="1">
    <source>
        <dbReference type="SAM" id="Phobius"/>
    </source>
</evidence>
<evidence type="ECO:0000313" key="2">
    <source>
        <dbReference type="EMBL" id="KKT66145.1"/>
    </source>
</evidence>
<dbReference type="AlphaFoldDB" id="A0A0G1J4F1"/>
<dbReference type="InterPro" id="IPR052534">
    <property type="entry name" value="Extracell_DNA_Util/SecSys_Comp"/>
</dbReference>
<organism evidence="2 3">
    <name type="scientific">Candidatus Woesebacteria bacterium GW2011_GWA2_44_33</name>
    <dbReference type="NCBI Taxonomy" id="1618564"/>
    <lineage>
        <taxon>Bacteria</taxon>
        <taxon>Candidatus Woeseibacteriota</taxon>
    </lineage>
</organism>
<keyword evidence="1" id="KW-1133">Transmembrane helix</keyword>
<name>A0A0G1J4F1_9BACT</name>
<dbReference type="PANTHER" id="PTHR40278">
    <property type="entry name" value="DNA UTILIZATION PROTEIN HOFN"/>
    <property type="match status" value="1"/>
</dbReference>
<reference evidence="2 3" key="1">
    <citation type="journal article" date="2015" name="Nature">
        <title>rRNA introns, odd ribosomes, and small enigmatic genomes across a large radiation of phyla.</title>
        <authorList>
            <person name="Brown C.T."/>
            <person name="Hug L.A."/>
            <person name="Thomas B.C."/>
            <person name="Sharon I."/>
            <person name="Castelle C.J."/>
            <person name="Singh A."/>
            <person name="Wilkins M.J."/>
            <person name="Williams K.H."/>
            <person name="Banfield J.F."/>
        </authorList>
    </citation>
    <scope>NUCLEOTIDE SEQUENCE [LARGE SCALE GENOMIC DNA]</scope>
</reference>
<protein>
    <submittedName>
        <fullName evidence="2">Fimbrial assembly family protein</fullName>
    </submittedName>
</protein>
<feature type="transmembrane region" description="Helical" evidence="1">
    <location>
        <begin position="34"/>
        <end position="55"/>
    </location>
</feature>
<dbReference type="InterPro" id="IPR007813">
    <property type="entry name" value="PilN"/>
</dbReference>
<comment type="caution">
    <text evidence="2">The sequence shown here is derived from an EMBL/GenBank/DDBJ whole genome shotgun (WGS) entry which is preliminary data.</text>
</comment>
<accession>A0A0G1J4F1</accession>
<gene>
    <name evidence="2" type="ORF">UW60_C0028G0005</name>
</gene>
<dbReference type="PANTHER" id="PTHR40278:SF1">
    <property type="entry name" value="DNA UTILIZATION PROTEIN HOFN"/>
    <property type="match status" value="1"/>
</dbReference>
<dbReference type="EMBL" id="LCIY01000028">
    <property type="protein sequence ID" value="KKT66145.1"/>
    <property type="molecule type" value="Genomic_DNA"/>
</dbReference>
<keyword evidence="1" id="KW-0472">Membrane</keyword>
<proteinExistence type="predicted"/>